<gene>
    <name evidence="2" type="ORF">PAXRUDRAFT_107746</name>
</gene>
<keyword evidence="3" id="KW-1185">Reference proteome</keyword>
<feature type="non-terminal residue" evidence="2">
    <location>
        <position position="1"/>
    </location>
</feature>
<evidence type="ECO:0000313" key="3">
    <source>
        <dbReference type="Proteomes" id="UP000054538"/>
    </source>
</evidence>
<evidence type="ECO:0000313" key="2">
    <source>
        <dbReference type="EMBL" id="KIK91489.1"/>
    </source>
</evidence>
<keyword evidence="1" id="KW-0812">Transmembrane</keyword>
<protein>
    <submittedName>
        <fullName evidence="2">Uncharacterized protein</fullName>
    </submittedName>
</protein>
<reference evidence="3" key="2">
    <citation type="submission" date="2015-01" db="EMBL/GenBank/DDBJ databases">
        <title>Evolutionary Origins and Diversification of the Mycorrhizal Mutualists.</title>
        <authorList>
            <consortium name="DOE Joint Genome Institute"/>
            <consortium name="Mycorrhizal Genomics Consortium"/>
            <person name="Kohler A."/>
            <person name="Kuo A."/>
            <person name="Nagy L.G."/>
            <person name="Floudas D."/>
            <person name="Copeland A."/>
            <person name="Barry K.W."/>
            <person name="Cichocki N."/>
            <person name="Veneault-Fourrey C."/>
            <person name="LaButti K."/>
            <person name="Lindquist E.A."/>
            <person name="Lipzen A."/>
            <person name="Lundell T."/>
            <person name="Morin E."/>
            <person name="Murat C."/>
            <person name="Riley R."/>
            <person name="Ohm R."/>
            <person name="Sun H."/>
            <person name="Tunlid A."/>
            <person name="Henrissat B."/>
            <person name="Grigoriev I.V."/>
            <person name="Hibbett D.S."/>
            <person name="Martin F."/>
        </authorList>
    </citation>
    <scope>NUCLEOTIDE SEQUENCE [LARGE SCALE GENOMIC DNA]</scope>
    <source>
        <strain evidence="3">Ve08.2h10</strain>
    </source>
</reference>
<feature type="non-terminal residue" evidence="2">
    <location>
        <position position="87"/>
    </location>
</feature>
<dbReference type="HOGENOM" id="CLU_2489446_0_0_1"/>
<dbReference type="EMBL" id="KN825382">
    <property type="protein sequence ID" value="KIK91489.1"/>
    <property type="molecule type" value="Genomic_DNA"/>
</dbReference>
<dbReference type="InParanoid" id="A0A0D0DY81"/>
<reference evidence="2 3" key="1">
    <citation type="submission" date="2014-04" db="EMBL/GenBank/DDBJ databases">
        <authorList>
            <consortium name="DOE Joint Genome Institute"/>
            <person name="Kuo A."/>
            <person name="Kohler A."/>
            <person name="Jargeat P."/>
            <person name="Nagy L.G."/>
            <person name="Floudas D."/>
            <person name="Copeland A."/>
            <person name="Barry K.W."/>
            <person name="Cichocki N."/>
            <person name="Veneault-Fourrey C."/>
            <person name="LaButti K."/>
            <person name="Lindquist E.A."/>
            <person name="Lipzen A."/>
            <person name="Lundell T."/>
            <person name="Morin E."/>
            <person name="Murat C."/>
            <person name="Sun H."/>
            <person name="Tunlid A."/>
            <person name="Henrissat B."/>
            <person name="Grigoriev I.V."/>
            <person name="Hibbett D.S."/>
            <person name="Martin F."/>
            <person name="Nordberg H.P."/>
            <person name="Cantor M.N."/>
            <person name="Hua S.X."/>
        </authorList>
    </citation>
    <scope>NUCLEOTIDE SEQUENCE [LARGE SCALE GENOMIC DNA]</scope>
    <source>
        <strain evidence="2 3">Ve08.2h10</strain>
    </source>
</reference>
<keyword evidence="1" id="KW-0472">Membrane</keyword>
<keyword evidence="1" id="KW-1133">Transmembrane helix</keyword>
<dbReference type="AlphaFoldDB" id="A0A0D0DY81"/>
<organism evidence="2 3">
    <name type="scientific">Paxillus rubicundulus Ve08.2h10</name>
    <dbReference type="NCBI Taxonomy" id="930991"/>
    <lineage>
        <taxon>Eukaryota</taxon>
        <taxon>Fungi</taxon>
        <taxon>Dikarya</taxon>
        <taxon>Basidiomycota</taxon>
        <taxon>Agaricomycotina</taxon>
        <taxon>Agaricomycetes</taxon>
        <taxon>Agaricomycetidae</taxon>
        <taxon>Boletales</taxon>
        <taxon>Paxilineae</taxon>
        <taxon>Paxillaceae</taxon>
        <taxon>Paxillus</taxon>
    </lineage>
</organism>
<accession>A0A0D0DY81</accession>
<dbReference type="Proteomes" id="UP000054538">
    <property type="component" value="Unassembled WGS sequence"/>
</dbReference>
<dbReference type="OrthoDB" id="10540783at2759"/>
<name>A0A0D0DY81_9AGAM</name>
<evidence type="ECO:0000256" key="1">
    <source>
        <dbReference type="SAM" id="Phobius"/>
    </source>
</evidence>
<feature type="transmembrane region" description="Helical" evidence="1">
    <location>
        <begin position="33"/>
        <end position="62"/>
    </location>
</feature>
<proteinExistence type="predicted"/>
<sequence>PLVLPSTTSFTGDSNHFVRSAEVRLAISISNAAVAFLLNVAAVLFLLVSAGSGLVLTLAGVFKARFVLSPNFCLEHLSHRYRYSVRC</sequence>